<evidence type="ECO:0000256" key="14">
    <source>
        <dbReference type="ARBA" id="ARBA00044553"/>
    </source>
</evidence>
<gene>
    <name evidence="20" type="primary">Mb_9</name>
    <name evidence="20" type="ORF">GTO96_0009579</name>
</gene>
<evidence type="ECO:0000256" key="9">
    <source>
        <dbReference type="ARBA" id="ARBA00023004"/>
    </source>
</evidence>
<dbReference type="AlphaFoldDB" id="A0A8X8BR38"/>
<reference evidence="20 21" key="1">
    <citation type="journal article" date="2021" name="Cell">
        <title>Tracing the genetic footprints of vertebrate landing in non-teleost ray-finned fishes.</title>
        <authorList>
            <person name="Bi X."/>
            <person name="Wang K."/>
            <person name="Yang L."/>
            <person name="Pan H."/>
            <person name="Jiang H."/>
            <person name="Wei Q."/>
            <person name="Fang M."/>
            <person name="Yu H."/>
            <person name="Zhu C."/>
            <person name="Cai Y."/>
            <person name="He Y."/>
            <person name="Gan X."/>
            <person name="Zeng H."/>
            <person name="Yu D."/>
            <person name="Zhu Y."/>
            <person name="Jiang H."/>
            <person name="Qiu Q."/>
            <person name="Yang H."/>
            <person name="Zhang Y.E."/>
            <person name="Wang W."/>
            <person name="Zhu M."/>
            <person name="He S."/>
            <person name="Zhang G."/>
        </authorList>
    </citation>
    <scope>NUCLEOTIDE SEQUENCE [LARGE SCALE GENOMIC DNA]</scope>
    <source>
        <strain evidence="20">Bchr_013</strain>
    </source>
</reference>
<evidence type="ECO:0000256" key="18">
    <source>
        <dbReference type="SAM" id="MobiDB-lite"/>
    </source>
</evidence>
<evidence type="ECO:0000256" key="17">
    <source>
        <dbReference type="RuleBase" id="RU000356"/>
    </source>
</evidence>
<comment type="caution">
    <text evidence="20">The sequence shown here is derived from an EMBL/GenBank/DDBJ whole genome shotgun (WGS) entry which is preliminary data.</text>
</comment>
<feature type="region of interest" description="Disordered" evidence="18">
    <location>
        <begin position="1"/>
        <end position="24"/>
    </location>
</feature>
<keyword evidence="9" id="KW-0408">Iron</keyword>
<dbReference type="GO" id="GO:0005344">
    <property type="term" value="F:oxygen carrier activity"/>
    <property type="evidence" value="ECO:0007669"/>
    <property type="project" value="UniProtKB-KW"/>
</dbReference>
<proteinExistence type="inferred from homology"/>
<dbReference type="GO" id="GO:0016491">
    <property type="term" value="F:oxidoreductase activity"/>
    <property type="evidence" value="ECO:0007669"/>
    <property type="project" value="UniProtKB-KW"/>
</dbReference>
<dbReference type="GO" id="GO:0019825">
    <property type="term" value="F:oxygen binding"/>
    <property type="evidence" value="ECO:0007669"/>
    <property type="project" value="InterPro"/>
</dbReference>
<evidence type="ECO:0000313" key="20">
    <source>
        <dbReference type="EMBL" id="KAG2464846.1"/>
    </source>
</evidence>
<comment type="catalytic activity">
    <reaction evidence="15">
        <text>Fe(III)-heme b-[protein] + nitric oxide + H2O = Fe(II)-heme b-[protein] + nitrite + 2 H(+)</text>
        <dbReference type="Rhea" id="RHEA:77711"/>
        <dbReference type="Rhea" id="RHEA-COMP:18975"/>
        <dbReference type="Rhea" id="RHEA-COMP:18976"/>
        <dbReference type="ChEBI" id="CHEBI:15377"/>
        <dbReference type="ChEBI" id="CHEBI:15378"/>
        <dbReference type="ChEBI" id="CHEBI:16301"/>
        <dbReference type="ChEBI" id="CHEBI:16480"/>
        <dbReference type="ChEBI" id="CHEBI:55376"/>
        <dbReference type="ChEBI" id="CHEBI:60344"/>
    </reaction>
    <physiologicalReaction direction="right-to-left" evidence="15">
        <dbReference type="Rhea" id="RHEA:77713"/>
    </physiologicalReaction>
</comment>
<dbReference type="GO" id="GO:0020037">
    <property type="term" value="F:heme binding"/>
    <property type="evidence" value="ECO:0007669"/>
    <property type="project" value="InterPro"/>
</dbReference>
<dbReference type="InterPro" id="IPR002335">
    <property type="entry name" value="Myoglobin"/>
</dbReference>
<keyword evidence="6 17" id="KW-0561">Oxygen transport</keyword>
<dbReference type="GO" id="GO:0016528">
    <property type="term" value="C:sarcoplasm"/>
    <property type="evidence" value="ECO:0007669"/>
    <property type="project" value="UniProtKB-SubCell"/>
</dbReference>
<feature type="non-terminal residue" evidence="20">
    <location>
        <position position="167"/>
    </location>
</feature>
<keyword evidence="21" id="KW-1185">Reference proteome</keyword>
<sequence length="167" mass="18830">MQDKSSDKSNSAGFVQWSKPQNNSTVAGSWYKSESLKMIVQSQHQLFSGHSEWRPPLCLFETHPDAQKLFPKFAGLSKEQLENNPDFQAHGEIAVSTLTEFVQHQKADQSFVKELAQRREVWFQKMNFSIFSEIIVMVAAEKIDGFGTDAQTALKNVLKAFQTAMGA</sequence>
<evidence type="ECO:0000256" key="8">
    <source>
        <dbReference type="ARBA" id="ARBA00023002"/>
    </source>
</evidence>
<feature type="domain" description="Globin" evidence="19">
    <location>
        <begin position="16"/>
        <end position="167"/>
    </location>
</feature>
<dbReference type="PANTHER" id="PTHR47132:SF1">
    <property type="entry name" value="MYOGLOBIN"/>
    <property type="match status" value="1"/>
</dbReference>
<comment type="catalytic activity">
    <reaction evidence="16">
        <text>H2O2 + AH2 = A + 2 H2O</text>
        <dbReference type="Rhea" id="RHEA:30275"/>
        <dbReference type="ChEBI" id="CHEBI:13193"/>
        <dbReference type="ChEBI" id="CHEBI:15377"/>
        <dbReference type="ChEBI" id="CHEBI:16240"/>
        <dbReference type="ChEBI" id="CHEBI:17499"/>
    </reaction>
</comment>
<evidence type="ECO:0000256" key="16">
    <source>
        <dbReference type="ARBA" id="ARBA00049931"/>
    </source>
</evidence>
<dbReference type="PANTHER" id="PTHR47132">
    <property type="entry name" value="MYOGLOBIN"/>
    <property type="match status" value="1"/>
</dbReference>
<dbReference type="InterPro" id="IPR000971">
    <property type="entry name" value="Globin"/>
</dbReference>
<dbReference type="InterPro" id="IPR009050">
    <property type="entry name" value="Globin-like_sf"/>
</dbReference>
<keyword evidence="8" id="KW-0560">Oxidoreductase</keyword>
<keyword evidence="4" id="KW-0963">Cytoplasm</keyword>
<dbReference type="InterPro" id="IPR012292">
    <property type="entry name" value="Globin/Proto"/>
</dbReference>
<evidence type="ECO:0000256" key="2">
    <source>
        <dbReference type="ARBA" id="ARBA00019044"/>
    </source>
</evidence>
<evidence type="ECO:0000256" key="4">
    <source>
        <dbReference type="ARBA" id="ARBA00022490"/>
    </source>
</evidence>
<dbReference type="SUPFAM" id="SSF46458">
    <property type="entry name" value="Globin-like"/>
    <property type="match status" value="1"/>
</dbReference>
<evidence type="ECO:0000256" key="15">
    <source>
        <dbReference type="ARBA" id="ARBA00048118"/>
    </source>
</evidence>
<accession>A0A8X8BR38</accession>
<evidence type="ECO:0000256" key="6">
    <source>
        <dbReference type="ARBA" id="ARBA00022621"/>
    </source>
</evidence>
<evidence type="ECO:0000256" key="11">
    <source>
        <dbReference type="ARBA" id="ARBA00044498"/>
    </source>
</evidence>
<evidence type="ECO:0000259" key="19">
    <source>
        <dbReference type="PROSITE" id="PS01033"/>
    </source>
</evidence>
<evidence type="ECO:0000256" key="13">
    <source>
        <dbReference type="ARBA" id="ARBA00044552"/>
    </source>
</evidence>
<evidence type="ECO:0000256" key="7">
    <source>
        <dbReference type="ARBA" id="ARBA00022723"/>
    </source>
</evidence>
<dbReference type="PROSITE" id="PS01033">
    <property type="entry name" value="GLOBIN"/>
    <property type="match status" value="1"/>
</dbReference>
<comment type="subunit">
    <text evidence="12">Monomeric.</text>
</comment>
<feature type="non-terminal residue" evidence="20">
    <location>
        <position position="1"/>
    </location>
</feature>
<organism evidence="20 21">
    <name type="scientific">Polypterus senegalus</name>
    <name type="common">Senegal bichir</name>
    <dbReference type="NCBI Taxonomy" id="55291"/>
    <lineage>
        <taxon>Eukaryota</taxon>
        <taxon>Metazoa</taxon>
        <taxon>Chordata</taxon>
        <taxon>Craniata</taxon>
        <taxon>Vertebrata</taxon>
        <taxon>Euteleostomi</taxon>
        <taxon>Actinopterygii</taxon>
        <taxon>Polypteriformes</taxon>
        <taxon>Polypteridae</taxon>
        <taxon>Polypterus</taxon>
    </lineage>
</organism>
<keyword evidence="10" id="KW-0514">Muscle protein</keyword>
<dbReference type="GO" id="GO:0046872">
    <property type="term" value="F:metal ion binding"/>
    <property type="evidence" value="ECO:0007669"/>
    <property type="project" value="UniProtKB-KW"/>
</dbReference>
<keyword evidence="3 17" id="KW-0813">Transport</keyword>
<evidence type="ECO:0000256" key="12">
    <source>
        <dbReference type="ARBA" id="ARBA00044514"/>
    </source>
</evidence>
<comment type="similarity">
    <text evidence="1 17">Belongs to the globin family.</text>
</comment>
<dbReference type="EMBL" id="JAATIS010002524">
    <property type="protein sequence ID" value="KAG2464846.1"/>
    <property type="molecule type" value="Genomic_DNA"/>
</dbReference>
<protein>
    <recommendedName>
        <fullName evidence="2">Myoglobin</fullName>
    </recommendedName>
    <alternativeName>
        <fullName evidence="13">Nitrite reductase MB</fullName>
    </alternativeName>
    <alternativeName>
        <fullName evidence="14">Pseudoperoxidase MB</fullName>
    </alternativeName>
</protein>
<evidence type="ECO:0000256" key="3">
    <source>
        <dbReference type="ARBA" id="ARBA00022448"/>
    </source>
</evidence>
<evidence type="ECO:0000256" key="5">
    <source>
        <dbReference type="ARBA" id="ARBA00022617"/>
    </source>
</evidence>
<dbReference type="Pfam" id="PF00042">
    <property type="entry name" value="Globin"/>
    <property type="match status" value="1"/>
</dbReference>
<evidence type="ECO:0000256" key="10">
    <source>
        <dbReference type="ARBA" id="ARBA00023179"/>
    </source>
</evidence>
<feature type="compositionally biased region" description="Polar residues" evidence="18">
    <location>
        <begin position="8"/>
        <end position="24"/>
    </location>
</feature>
<evidence type="ECO:0000256" key="1">
    <source>
        <dbReference type="ARBA" id="ARBA00008705"/>
    </source>
</evidence>
<name>A0A8X8BR38_POLSE</name>
<dbReference type="Gene3D" id="1.10.490.10">
    <property type="entry name" value="Globins"/>
    <property type="match status" value="1"/>
</dbReference>
<dbReference type="Proteomes" id="UP000886611">
    <property type="component" value="Unassembled WGS sequence"/>
</dbReference>
<dbReference type="GO" id="GO:0070062">
    <property type="term" value="C:extracellular exosome"/>
    <property type="evidence" value="ECO:0007669"/>
    <property type="project" value="TreeGrafter"/>
</dbReference>
<evidence type="ECO:0000313" key="21">
    <source>
        <dbReference type="Proteomes" id="UP000886611"/>
    </source>
</evidence>
<keyword evidence="5 17" id="KW-0349">Heme</keyword>
<keyword evidence="7" id="KW-0479">Metal-binding</keyword>
<comment type="subcellular location">
    <subcellularLocation>
        <location evidence="11">Cytoplasm</location>
        <location evidence="11">Sarcoplasm</location>
    </subcellularLocation>
</comment>